<comment type="caution">
    <text evidence="1">The sequence shown here is derived from an EMBL/GenBank/DDBJ whole genome shotgun (WGS) entry which is preliminary data.</text>
</comment>
<gene>
    <name evidence="1" type="ORF">HXM71_05175</name>
</gene>
<evidence type="ECO:0000313" key="2">
    <source>
        <dbReference type="Proteomes" id="UP000722050"/>
    </source>
</evidence>
<reference evidence="1" key="1">
    <citation type="submission" date="2020-04" db="EMBL/GenBank/DDBJ databases">
        <title>Deep metagenomics examines the oral microbiome during advanced dental caries in children, revealing novel taxa and co-occurrences with host molecules.</title>
        <authorList>
            <person name="Baker J.L."/>
            <person name="Morton J.T."/>
            <person name="Dinis M."/>
            <person name="Alvarez R."/>
            <person name="Tran N.C."/>
            <person name="Knight R."/>
            <person name="Edlund A."/>
        </authorList>
    </citation>
    <scope>NUCLEOTIDE SEQUENCE</scope>
    <source>
        <strain evidence="1">JCVI_24_bin.8</strain>
    </source>
</reference>
<evidence type="ECO:0000313" key="1">
    <source>
        <dbReference type="EMBL" id="MBF1352494.1"/>
    </source>
</evidence>
<dbReference type="Proteomes" id="UP000722050">
    <property type="component" value="Unassembled WGS sequence"/>
</dbReference>
<proteinExistence type="predicted"/>
<organism evidence="1 2">
    <name type="scientific">Mogibacterium diversum</name>
    <dbReference type="NCBI Taxonomy" id="114527"/>
    <lineage>
        <taxon>Bacteria</taxon>
        <taxon>Bacillati</taxon>
        <taxon>Bacillota</taxon>
        <taxon>Clostridia</taxon>
        <taxon>Peptostreptococcales</taxon>
        <taxon>Anaerovoracaceae</taxon>
        <taxon>Mogibacterium</taxon>
    </lineage>
</organism>
<dbReference type="AlphaFoldDB" id="A0A930HBV8"/>
<dbReference type="EMBL" id="JABZQH010000176">
    <property type="protein sequence ID" value="MBF1352494.1"/>
    <property type="molecule type" value="Genomic_DNA"/>
</dbReference>
<name>A0A930HBV8_9FIRM</name>
<accession>A0A930HBV8</accession>
<sequence>MNKIQKLVVIAFAFILSLSLMSFKKSSGSDVNTFIDKLRNAKNLEYEVTVYNKNSAANKYMKKFSSDTTIRQGQIQFDPQVFSEYVLSGYGTTNEDGRIAKAKRIFASADDLNSYARIYSPEPNKGYKGFTSPKENGWVWIDKDDVAAPEVGRSEDILKLYEKYANKFKKTEDDNYIYL</sequence>
<feature type="non-terminal residue" evidence="1">
    <location>
        <position position="179"/>
    </location>
</feature>
<protein>
    <submittedName>
        <fullName evidence="1">Uncharacterized protein</fullName>
    </submittedName>
</protein>